<keyword evidence="2" id="KW-1185">Reference proteome</keyword>
<evidence type="ECO:0000313" key="2">
    <source>
        <dbReference type="Proteomes" id="UP000558284"/>
    </source>
</evidence>
<dbReference type="InterPro" id="IPR053855">
    <property type="entry name" value="DUF6931"/>
</dbReference>
<proteinExistence type="predicted"/>
<reference evidence="1 2" key="1">
    <citation type="submission" date="2020-07" db="EMBL/GenBank/DDBJ databases">
        <title>Definition of the novel symbiovar canariense within Mesorhizobium novociceri, a new species of genus Mesorhizobium nodulating Cicer canariense in the Caldera de Taburiente National Park (La Palma, Canary Islands).</title>
        <authorList>
            <person name="Leon-Barrios M."/>
            <person name="Perez-Yepez J."/>
            <person name="Flores-Felix J.D."/>
            <person name="Ramirez-Baena M.H."/>
            <person name="Pulido-Suarez L."/>
            <person name="Igual J.M."/>
            <person name="Velazquez E."/>
            <person name="Peix A."/>
        </authorList>
    </citation>
    <scope>NUCLEOTIDE SEQUENCE [LARGE SCALE GENOMIC DNA]</scope>
    <source>
        <strain evidence="1 2">CCANP35</strain>
    </source>
</reference>
<dbReference type="EMBL" id="JACDTY010000006">
    <property type="protein sequence ID" value="MBA1141643.1"/>
    <property type="molecule type" value="Genomic_DNA"/>
</dbReference>
<accession>A0A838B661</accession>
<organism evidence="1 2">
    <name type="scientific">Mesorhizobium neociceri</name>
    <dbReference type="NCBI Taxonomy" id="1307853"/>
    <lineage>
        <taxon>Bacteria</taxon>
        <taxon>Pseudomonadati</taxon>
        <taxon>Pseudomonadota</taxon>
        <taxon>Alphaproteobacteria</taxon>
        <taxon>Hyphomicrobiales</taxon>
        <taxon>Phyllobacteriaceae</taxon>
        <taxon>Mesorhizobium</taxon>
    </lineage>
</organism>
<evidence type="ECO:0000313" key="1">
    <source>
        <dbReference type="EMBL" id="MBA1141643.1"/>
    </source>
</evidence>
<dbReference type="AlphaFoldDB" id="A0A838B661"/>
<sequence>MVNGLQFQTARDLFAANSAVAWDMTAVPTDQPSLEFCRRLMAGRIPEEAITFCAYLLPDRAAIWWGHECLGHLTELLEEQDLETLALVQDWVGEPSNASRRAAVAEAAMARQHTPAGWIALAVQRHVNGLADQTNGSRLRPLPAAHAVNAGILAGLARVAVADRFSVLTAFVEMGIHLAETEALRRA</sequence>
<dbReference type="Pfam" id="PF22011">
    <property type="entry name" value="DUF6931"/>
    <property type="match status" value="1"/>
</dbReference>
<dbReference type="RefSeq" id="WP_181058513.1">
    <property type="nucleotide sequence ID" value="NZ_JACDTY010000006.1"/>
</dbReference>
<comment type="caution">
    <text evidence="1">The sequence shown here is derived from an EMBL/GenBank/DDBJ whole genome shotgun (WGS) entry which is preliminary data.</text>
</comment>
<name>A0A838B661_9HYPH</name>
<gene>
    <name evidence="1" type="ORF">H0241_15430</name>
</gene>
<dbReference type="Proteomes" id="UP000558284">
    <property type="component" value="Unassembled WGS sequence"/>
</dbReference>
<protein>
    <submittedName>
        <fullName evidence="1">Uncharacterized protein</fullName>
    </submittedName>
</protein>